<evidence type="ECO:0000313" key="1">
    <source>
        <dbReference type="EMBL" id="KAK0506785.1"/>
    </source>
</evidence>
<organism evidence="1 2">
    <name type="scientific">Armillaria luteobubalina</name>
    <dbReference type="NCBI Taxonomy" id="153913"/>
    <lineage>
        <taxon>Eukaryota</taxon>
        <taxon>Fungi</taxon>
        <taxon>Dikarya</taxon>
        <taxon>Basidiomycota</taxon>
        <taxon>Agaricomycotina</taxon>
        <taxon>Agaricomycetes</taxon>
        <taxon>Agaricomycetidae</taxon>
        <taxon>Agaricales</taxon>
        <taxon>Marasmiineae</taxon>
        <taxon>Physalacriaceae</taxon>
        <taxon>Armillaria</taxon>
    </lineage>
</organism>
<dbReference type="AlphaFoldDB" id="A0AA39QPJ1"/>
<sequence length="141" mass="15813">MFRNAFVETETYSPQPHLVKVYFTSLAYQLYSEEIMSLPKPDSSCKCEAGTEKNPPPLTYVLLGNGGMKVQTFHGGQLQATVGRRELDKVGDFPDFRKNKKEHSTFRRVNGSEFGSVLVRVSCWEAGGVFYQLVVVPISTI</sequence>
<gene>
    <name evidence="1" type="ORF">EDD18DRAFT_1098026</name>
</gene>
<dbReference type="Proteomes" id="UP001175228">
    <property type="component" value="Unassembled WGS sequence"/>
</dbReference>
<evidence type="ECO:0000313" key="2">
    <source>
        <dbReference type="Proteomes" id="UP001175228"/>
    </source>
</evidence>
<proteinExistence type="predicted"/>
<keyword evidence="2" id="KW-1185">Reference proteome</keyword>
<dbReference type="EMBL" id="JAUEPU010000001">
    <property type="protein sequence ID" value="KAK0506785.1"/>
    <property type="molecule type" value="Genomic_DNA"/>
</dbReference>
<reference evidence="1" key="1">
    <citation type="submission" date="2023-06" db="EMBL/GenBank/DDBJ databases">
        <authorList>
            <consortium name="Lawrence Berkeley National Laboratory"/>
            <person name="Ahrendt S."/>
            <person name="Sahu N."/>
            <person name="Indic B."/>
            <person name="Wong-Bajracharya J."/>
            <person name="Merenyi Z."/>
            <person name="Ke H.-M."/>
            <person name="Monk M."/>
            <person name="Kocsube S."/>
            <person name="Drula E."/>
            <person name="Lipzen A."/>
            <person name="Balint B."/>
            <person name="Henrissat B."/>
            <person name="Andreopoulos B."/>
            <person name="Martin F.M."/>
            <person name="Harder C.B."/>
            <person name="Rigling D."/>
            <person name="Ford K.L."/>
            <person name="Foster G.D."/>
            <person name="Pangilinan J."/>
            <person name="Papanicolaou A."/>
            <person name="Barry K."/>
            <person name="LaButti K."/>
            <person name="Viragh M."/>
            <person name="Koriabine M."/>
            <person name="Yan M."/>
            <person name="Riley R."/>
            <person name="Champramary S."/>
            <person name="Plett K.L."/>
            <person name="Tsai I.J."/>
            <person name="Slot J."/>
            <person name="Sipos G."/>
            <person name="Plett J."/>
            <person name="Nagy L.G."/>
            <person name="Grigoriev I.V."/>
        </authorList>
    </citation>
    <scope>NUCLEOTIDE SEQUENCE</scope>
    <source>
        <strain evidence="1">HWK02</strain>
    </source>
</reference>
<protein>
    <submittedName>
        <fullName evidence="1">Uncharacterized protein</fullName>
    </submittedName>
</protein>
<name>A0AA39QPJ1_9AGAR</name>
<comment type="caution">
    <text evidence="1">The sequence shown here is derived from an EMBL/GenBank/DDBJ whole genome shotgun (WGS) entry which is preliminary data.</text>
</comment>
<accession>A0AA39QPJ1</accession>